<evidence type="ECO:0000256" key="2">
    <source>
        <dbReference type="ARBA" id="ARBA00022475"/>
    </source>
</evidence>
<evidence type="ECO:0000313" key="9">
    <source>
        <dbReference type="Proteomes" id="UP001157125"/>
    </source>
</evidence>
<feature type="compositionally biased region" description="Low complexity" evidence="6">
    <location>
        <begin position="231"/>
        <end position="240"/>
    </location>
</feature>
<reference evidence="9" key="1">
    <citation type="journal article" date="2019" name="Int. J. Syst. Evol. Microbiol.">
        <title>The Global Catalogue of Microorganisms (GCM) 10K type strain sequencing project: providing services to taxonomists for standard genome sequencing and annotation.</title>
        <authorList>
            <consortium name="The Broad Institute Genomics Platform"/>
            <consortium name="The Broad Institute Genome Sequencing Center for Infectious Disease"/>
            <person name="Wu L."/>
            <person name="Ma J."/>
        </authorList>
    </citation>
    <scope>NUCLEOTIDE SEQUENCE [LARGE SCALE GENOMIC DNA]</scope>
    <source>
        <strain evidence="9">NBRC 112299</strain>
    </source>
</reference>
<evidence type="ECO:0000256" key="1">
    <source>
        <dbReference type="ARBA" id="ARBA00004651"/>
    </source>
</evidence>
<feature type="region of interest" description="Disordered" evidence="6">
    <location>
        <begin position="140"/>
        <end position="168"/>
    </location>
</feature>
<sequence>MSLASDVAALWHSRGFRRLTYQRVLSQGGDGMFQVGIAAAFFFDPTTAASPEAIATGFAVLLAPFTIVGPFVGPLIDRWQRQRILVVGNVVRVALVAGILAMLAVDGPRWTLYALALLALSVNRFLLASLTAGLPRVVAPHEPSHRQRRPPHAGNHRRGLRRRHRRHRHLFGTRGVRCRHRLGRPARRVRGVRCRVGGRHAHRPPRPGAGAAVGGGRARCSPARPRRRASPRACATSMRG</sequence>
<dbReference type="InterPro" id="IPR036259">
    <property type="entry name" value="MFS_trans_sf"/>
</dbReference>
<protein>
    <recommendedName>
        <fullName evidence="10">Transmembrane secretion effector</fullName>
    </recommendedName>
</protein>
<evidence type="ECO:0000256" key="3">
    <source>
        <dbReference type="ARBA" id="ARBA00022692"/>
    </source>
</evidence>
<evidence type="ECO:0000256" key="4">
    <source>
        <dbReference type="ARBA" id="ARBA00022989"/>
    </source>
</evidence>
<dbReference type="Gene3D" id="1.20.1250.20">
    <property type="entry name" value="MFS general substrate transporter like domains"/>
    <property type="match status" value="1"/>
</dbReference>
<dbReference type="EMBL" id="BSUN01000001">
    <property type="protein sequence ID" value="GMA35778.1"/>
    <property type="molecule type" value="Genomic_DNA"/>
</dbReference>
<evidence type="ECO:0000256" key="5">
    <source>
        <dbReference type="ARBA" id="ARBA00023136"/>
    </source>
</evidence>
<feature type="compositionally biased region" description="Basic residues" evidence="6">
    <location>
        <begin position="146"/>
        <end position="168"/>
    </location>
</feature>
<dbReference type="PANTHER" id="PTHR23513:SF17">
    <property type="entry name" value="MEMBRANE PROTEIN"/>
    <property type="match status" value="1"/>
</dbReference>
<feature type="transmembrane region" description="Helical" evidence="7">
    <location>
        <begin position="110"/>
        <end position="139"/>
    </location>
</feature>
<accession>A0ABQ6IGB9</accession>
<comment type="caution">
    <text evidence="8">The sequence shown here is derived from an EMBL/GenBank/DDBJ whole genome shotgun (WGS) entry which is preliminary data.</text>
</comment>
<comment type="subcellular location">
    <subcellularLocation>
        <location evidence="1">Cell membrane</location>
        <topology evidence="1">Multi-pass membrane protein</topology>
    </subcellularLocation>
</comment>
<keyword evidence="3 7" id="KW-0812">Transmembrane</keyword>
<dbReference type="PANTHER" id="PTHR23513">
    <property type="entry name" value="INTEGRAL MEMBRANE EFFLUX PROTEIN-RELATED"/>
    <property type="match status" value="1"/>
</dbReference>
<feature type="region of interest" description="Disordered" evidence="6">
    <location>
        <begin position="197"/>
        <end position="240"/>
    </location>
</feature>
<gene>
    <name evidence="8" type="ORF">GCM10025876_19820</name>
</gene>
<feature type="transmembrane region" description="Helical" evidence="7">
    <location>
        <begin position="84"/>
        <end position="104"/>
    </location>
</feature>
<evidence type="ECO:0000256" key="7">
    <source>
        <dbReference type="SAM" id="Phobius"/>
    </source>
</evidence>
<evidence type="ECO:0000313" key="8">
    <source>
        <dbReference type="EMBL" id="GMA35778.1"/>
    </source>
</evidence>
<keyword evidence="4 7" id="KW-1133">Transmembrane helix</keyword>
<organism evidence="8 9">
    <name type="scientific">Demequina litorisediminis</name>
    <dbReference type="NCBI Taxonomy" id="1849022"/>
    <lineage>
        <taxon>Bacteria</taxon>
        <taxon>Bacillati</taxon>
        <taxon>Actinomycetota</taxon>
        <taxon>Actinomycetes</taxon>
        <taxon>Micrococcales</taxon>
        <taxon>Demequinaceae</taxon>
        <taxon>Demequina</taxon>
    </lineage>
</organism>
<proteinExistence type="predicted"/>
<name>A0ABQ6IGB9_9MICO</name>
<keyword evidence="2" id="KW-1003">Cell membrane</keyword>
<evidence type="ECO:0008006" key="10">
    <source>
        <dbReference type="Google" id="ProtNLM"/>
    </source>
</evidence>
<dbReference type="SUPFAM" id="SSF103473">
    <property type="entry name" value="MFS general substrate transporter"/>
    <property type="match status" value="1"/>
</dbReference>
<keyword evidence="5 7" id="KW-0472">Membrane</keyword>
<feature type="transmembrane region" description="Helical" evidence="7">
    <location>
        <begin position="53"/>
        <end position="72"/>
    </location>
</feature>
<keyword evidence="9" id="KW-1185">Reference proteome</keyword>
<evidence type="ECO:0000256" key="6">
    <source>
        <dbReference type="SAM" id="MobiDB-lite"/>
    </source>
</evidence>
<dbReference type="RefSeq" id="WP_284328188.1">
    <property type="nucleotide sequence ID" value="NZ_BSUN01000001.1"/>
</dbReference>
<dbReference type="Proteomes" id="UP001157125">
    <property type="component" value="Unassembled WGS sequence"/>
</dbReference>